<dbReference type="HOGENOM" id="CLU_810840_0_0_7"/>
<keyword evidence="1" id="KW-1133">Transmembrane helix</keyword>
<keyword evidence="3" id="KW-1185">Reference proteome</keyword>
<evidence type="ECO:0000256" key="1">
    <source>
        <dbReference type="SAM" id="Phobius"/>
    </source>
</evidence>
<keyword evidence="1" id="KW-0812">Transmembrane</keyword>
<feature type="transmembrane region" description="Helical" evidence="1">
    <location>
        <begin position="12"/>
        <end position="31"/>
    </location>
</feature>
<dbReference type="AlphaFoldDB" id="Q1MQW1"/>
<dbReference type="KEGG" id="lip:LI0562"/>
<dbReference type="EMBL" id="AM180252">
    <property type="protein sequence ID" value="CAJ54616.1"/>
    <property type="molecule type" value="Genomic_DNA"/>
</dbReference>
<proteinExistence type="predicted"/>
<gene>
    <name evidence="2" type="ordered locus">LI0562</name>
</gene>
<accession>Q1MQW1</accession>
<name>Q1MQW1_LAWIP</name>
<evidence type="ECO:0000313" key="3">
    <source>
        <dbReference type="Proteomes" id="UP000002430"/>
    </source>
</evidence>
<sequence>MSKNVHIDLKIGISFAISTGTFLILGLYILLSIQPIIDQFKITILETSDAISITTRLLITMKEASINFRSYTVRADQSFYDNFTKNIHLFNTALEHAQNLNDDSISLKILNKNLPQVIALKKEYKEVGQKVYDLTEMFKQNTPKLAFLLSAFINDIEEFLKTLEELVRNTGGKDAEAFKLIVDLNQLIETSLLARGDFWRGVSNANSNAFETCLKILKGSISHMEAIKEANSVKEFTAPFESLIFSMKNLENIFVTIINNYELAQENIQNQDAIVQSILTLLNEILEENMDKIGIESKSAVENLKLIRNIVLMLVAIGVIFTNTVGFIVAKKIGEKTYTPSK</sequence>
<dbReference type="RefSeq" id="WP_011526645.1">
    <property type="nucleotide sequence ID" value="NC_008011.1"/>
</dbReference>
<feature type="transmembrane region" description="Helical" evidence="1">
    <location>
        <begin position="310"/>
        <end position="330"/>
    </location>
</feature>
<reference evidence="2 3" key="1">
    <citation type="submission" date="2005-11" db="EMBL/GenBank/DDBJ databases">
        <title>The complete genome sequence of Lawsonia intracellularis: the causative agent of proliferative enteropathy.</title>
        <authorList>
            <person name="Kaur K."/>
            <person name="Zhang Q."/>
            <person name="Beckler D."/>
            <person name="Munir S."/>
            <person name="Li L."/>
            <person name="Kinsley K."/>
            <person name="Herron L."/>
            <person name="Peterson A."/>
            <person name="May B."/>
            <person name="Singh S."/>
            <person name="Gebhart C."/>
            <person name="Kapur V."/>
        </authorList>
    </citation>
    <scope>NUCLEOTIDE SEQUENCE [LARGE SCALE GENOMIC DNA]</scope>
    <source>
        <strain evidence="2 3">PHE/MN1-00</strain>
    </source>
</reference>
<protein>
    <submittedName>
        <fullName evidence="2">NA</fullName>
    </submittedName>
</protein>
<keyword evidence="1" id="KW-0472">Membrane</keyword>
<evidence type="ECO:0000313" key="2">
    <source>
        <dbReference type="EMBL" id="CAJ54616.1"/>
    </source>
</evidence>
<dbReference type="Proteomes" id="UP000002430">
    <property type="component" value="Chromosome"/>
</dbReference>
<organism evidence="2 3">
    <name type="scientific">Lawsonia intracellularis (strain PHE/MN1-00)</name>
    <dbReference type="NCBI Taxonomy" id="363253"/>
    <lineage>
        <taxon>Bacteria</taxon>
        <taxon>Pseudomonadati</taxon>
        <taxon>Thermodesulfobacteriota</taxon>
        <taxon>Desulfovibrionia</taxon>
        <taxon>Desulfovibrionales</taxon>
        <taxon>Desulfovibrionaceae</taxon>
        <taxon>Lawsonia</taxon>
    </lineage>
</organism>